<dbReference type="Pfam" id="PF07591">
    <property type="entry name" value="PT-HINT"/>
    <property type="match status" value="1"/>
</dbReference>
<keyword evidence="1" id="KW-0812">Transmembrane</keyword>
<evidence type="ECO:0000259" key="2">
    <source>
        <dbReference type="Pfam" id="PF14437"/>
    </source>
</evidence>
<evidence type="ECO:0000313" key="4">
    <source>
        <dbReference type="Proteomes" id="UP000317318"/>
    </source>
</evidence>
<dbReference type="Gene3D" id="2.170.16.10">
    <property type="entry name" value="Hedgehog/Intein (Hint) domain"/>
    <property type="match status" value="1"/>
</dbReference>
<dbReference type="CDD" id="cd00081">
    <property type="entry name" value="Hint"/>
    <property type="match status" value="1"/>
</dbReference>
<accession>A0A517QWV3</accession>
<gene>
    <name evidence="3" type="ORF">Pan189_04030</name>
</gene>
<evidence type="ECO:0000313" key="3">
    <source>
        <dbReference type="EMBL" id="QDT36048.1"/>
    </source>
</evidence>
<dbReference type="AlphaFoldDB" id="A0A517QWV3"/>
<evidence type="ECO:0000256" key="1">
    <source>
        <dbReference type="SAM" id="Phobius"/>
    </source>
</evidence>
<sequence>MTVETHMFEIPPENSHRSRRSLWRSVIGLTLLLGSAATLAGNFFFGEATATAVPTAVIATPAEFDTSHRKPIEKIKIGDKVLARDEHGEAIGWQEVDEIYERTSDHLRFLKVRSDTGEYQTFETTDEHPFWSASREAWIDAGELKAGEKLTGPDGQTHTVVFTEREEHPEGVAEAHTYYVTAVDAPRGPPVLVHNADYEVNGIPRGFQDIDSFRSRNGLSPFDPSDPASGTVARISVNGKTFYGVNGASSQIPPSIRRGFADAAGTNRRARALHHAEAQALMEASGEIISSARKNITIFVDRRTCRFCQNDGTIEGIKDLLELDSVTILDKLGNINVF</sequence>
<dbReference type="EMBL" id="CP036268">
    <property type="protein sequence ID" value="QDT36048.1"/>
    <property type="molecule type" value="Genomic_DNA"/>
</dbReference>
<feature type="domain" description="MafB19-like deaminase" evidence="2">
    <location>
        <begin position="228"/>
        <end position="321"/>
    </location>
</feature>
<dbReference type="Proteomes" id="UP000317318">
    <property type="component" value="Chromosome"/>
</dbReference>
<feature type="transmembrane region" description="Helical" evidence="1">
    <location>
        <begin position="21"/>
        <end position="45"/>
    </location>
</feature>
<dbReference type="InterPro" id="IPR058535">
    <property type="entry name" value="MafB19-deam"/>
</dbReference>
<organism evidence="3 4">
    <name type="scientific">Stratiformator vulcanicus</name>
    <dbReference type="NCBI Taxonomy" id="2527980"/>
    <lineage>
        <taxon>Bacteria</taxon>
        <taxon>Pseudomonadati</taxon>
        <taxon>Planctomycetota</taxon>
        <taxon>Planctomycetia</taxon>
        <taxon>Planctomycetales</taxon>
        <taxon>Planctomycetaceae</taxon>
        <taxon>Stratiformator</taxon>
    </lineage>
</organism>
<dbReference type="KEGG" id="svp:Pan189_04030"/>
<keyword evidence="4" id="KW-1185">Reference proteome</keyword>
<dbReference type="GO" id="GO:0008251">
    <property type="term" value="F:tRNA-specific adenosine deaminase activity"/>
    <property type="evidence" value="ECO:0007669"/>
    <property type="project" value="InterPro"/>
</dbReference>
<keyword evidence="1" id="KW-0472">Membrane</keyword>
<name>A0A517QWV3_9PLAN</name>
<dbReference type="SUPFAM" id="SSF51294">
    <property type="entry name" value="Hedgehog/intein (Hint) domain"/>
    <property type="match status" value="1"/>
</dbReference>
<proteinExistence type="predicted"/>
<dbReference type="GO" id="GO:0002100">
    <property type="term" value="P:tRNA wobble adenosine to inosine editing"/>
    <property type="evidence" value="ECO:0007669"/>
    <property type="project" value="InterPro"/>
</dbReference>
<dbReference type="Pfam" id="PF14437">
    <property type="entry name" value="MafB19-deam"/>
    <property type="match status" value="1"/>
</dbReference>
<reference evidence="3 4" key="1">
    <citation type="submission" date="2019-02" db="EMBL/GenBank/DDBJ databases">
        <title>Deep-cultivation of Planctomycetes and their phenomic and genomic characterization uncovers novel biology.</title>
        <authorList>
            <person name="Wiegand S."/>
            <person name="Jogler M."/>
            <person name="Boedeker C."/>
            <person name="Pinto D."/>
            <person name="Vollmers J."/>
            <person name="Rivas-Marin E."/>
            <person name="Kohn T."/>
            <person name="Peeters S.H."/>
            <person name="Heuer A."/>
            <person name="Rast P."/>
            <person name="Oberbeckmann S."/>
            <person name="Bunk B."/>
            <person name="Jeske O."/>
            <person name="Meyerdierks A."/>
            <person name="Storesund J.E."/>
            <person name="Kallscheuer N."/>
            <person name="Luecker S."/>
            <person name="Lage O.M."/>
            <person name="Pohl T."/>
            <person name="Merkel B.J."/>
            <person name="Hornburger P."/>
            <person name="Mueller R.-W."/>
            <person name="Bruemmer F."/>
            <person name="Labrenz M."/>
            <person name="Spormann A.M."/>
            <person name="Op den Camp H."/>
            <person name="Overmann J."/>
            <person name="Amann R."/>
            <person name="Jetten M.S.M."/>
            <person name="Mascher T."/>
            <person name="Medema M.H."/>
            <person name="Devos D.P."/>
            <person name="Kaster A.-K."/>
            <person name="Ovreas L."/>
            <person name="Rohde M."/>
            <person name="Galperin M.Y."/>
            <person name="Jogler C."/>
        </authorList>
    </citation>
    <scope>NUCLEOTIDE SEQUENCE [LARGE SCALE GENOMIC DNA]</scope>
    <source>
        <strain evidence="3 4">Pan189</strain>
    </source>
</reference>
<keyword evidence="1" id="KW-1133">Transmembrane helix</keyword>
<dbReference type="InterPro" id="IPR036844">
    <property type="entry name" value="Hint_dom_sf"/>
</dbReference>
<protein>
    <recommendedName>
        <fullName evidence="2">MafB19-like deaminase domain-containing protein</fullName>
    </recommendedName>
</protein>
<dbReference type="OrthoDB" id="285999at2"/>
<dbReference type="RefSeq" id="WP_145362283.1">
    <property type="nucleotide sequence ID" value="NZ_CP036268.1"/>
</dbReference>